<gene>
    <name evidence="2" type="ORF">C9374_009549</name>
</gene>
<dbReference type="Gene3D" id="2.120.10.30">
    <property type="entry name" value="TolB, C-terminal domain"/>
    <property type="match status" value="1"/>
</dbReference>
<dbReference type="GeneID" id="68102003"/>
<dbReference type="Proteomes" id="UP000816034">
    <property type="component" value="Unassembled WGS sequence"/>
</dbReference>
<evidence type="ECO:0000256" key="1">
    <source>
        <dbReference type="SAM" id="MobiDB-lite"/>
    </source>
</evidence>
<accession>A0AA88H4W7</accession>
<name>A0AA88H4W7_NAELO</name>
<dbReference type="RefSeq" id="XP_044554866.1">
    <property type="nucleotide sequence ID" value="XM_044699748.1"/>
</dbReference>
<protein>
    <submittedName>
        <fullName evidence="2">Uncharacterized protein</fullName>
    </submittedName>
</protein>
<feature type="region of interest" description="Disordered" evidence="1">
    <location>
        <begin position="70"/>
        <end position="101"/>
    </location>
</feature>
<proteinExistence type="predicted"/>
<feature type="compositionally biased region" description="Polar residues" evidence="1">
    <location>
        <begin position="77"/>
        <end position="87"/>
    </location>
</feature>
<dbReference type="AlphaFoldDB" id="A0AA88H4W7"/>
<reference evidence="2 3" key="1">
    <citation type="journal article" date="2018" name="BMC Genomics">
        <title>The genome of Naegleria lovaniensis, the basis for a comparative approach to unravel pathogenicity factors of the human pathogenic amoeba N. fowleri.</title>
        <authorList>
            <person name="Liechti N."/>
            <person name="Schurch N."/>
            <person name="Bruggmann R."/>
            <person name="Wittwer M."/>
        </authorList>
    </citation>
    <scope>NUCLEOTIDE SEQUENCE [LARGE SCALE GENOMIC DNA]</scope>
    <source>
        <strain evidence="2 3">ATCC 30569</strain>
    </source>
</reference>
<dbReference type="InterPro" id="IPR011042">
    <property type="entry name" value="6-blade_b-propeller_TolB-like"/>
</dbReference>
<dbReference type="SUPFAM" id="SSF63825">
    <property type="entry name" value="YWTD domain"/>
    <property type="match status" value="1"/>
</dbReference>
<keyword evidence="3" id="KW-1185">Reference proteome</keyword>
<dbReference type="EMBL" id="PYSW02000003">
    <property type="protein sequence ID" value="KAG2392972.1"/>
    <property type="molecule type" value="Genomic_DNA"/>
</dbReference>
<evidence type="ECO:0000313" key="3">
    <source>
        <dbReference type="Proteomes" id="UP000816034"/>
    </source>
</evidence>
<comment type="caution">
    <text evidence="2">The sequence shown here is derived from an EMBL/GenBank/DDBJ whole genome shotgun (WGS) entry which is preliminary data.</text>
</comment>
<sequence length="378" mass="43352">MTNLQNYNDHATWITLIDLKTNIMSDVNDDTDSSDNSLFSKLKDKMRTQKKHGFAMNFKQVAMIPKVFSPRPVAMDDSNNNDTNPINETDDQDDDETEHSFRAPSDVKISYTHQVILVSDYSNMKIYFFKYLEKTYVGSIGVDYPMYMCIEEKYNGLHDALIFDSCSTLGTIFKFDLQQILRTRDTSTFSKTSFIWKNNDSKDPRGIALMRENGTNVLLVTEFTSNTVFLIHAQTGTTIQKFTNLPIESPYAIDVVDRTVMIGEYNYGSSIFIYTLDKSMHDNRMVYSLNLVKKFRKAGDDGCNESCQGLVFDPMTQYVVCTDTDCRIQVFTLDGHCVKSMDTRIDENNDNPDGLFIDEKTGELYLCSYYAACIRIYN</sequence>
<organism evidence="2 3">
    <name type="scientific">Naegleria lovaniensis</name>
    <name type="common">Amoeba</name>
    <dbReference type="NCBI Taxonomy" id="51637"/>
    <lineage>
        <taxon>Eukaryota</taxon>
        <taxon>Discoba</taxon>
        <taxon>Heterolobosea</taxon>
        <taxon>Tetramitia</taxon>
        <taxon>Eutetramitia</taxon>
        <taxon>Vahlkampfiidae</taxon>
        <taxon>Naegleria</taxon>
    </lineage>
</organism>
<feature type="compositionally biased region" description="Acidic residues" evidence="1">
    <location>
        <begin position="88"/>
        <end position="97"/>
    </location>
</feature>
<evidence type="ECO:0000313" key="2">
    <source>
        <dbReference type="EMBL" id="KAG2392972.1"/>
    </source>
</evidence>